<evidence type="ECO:0000313" key="3">
    <source>
        <dbReference type="Proteomes" id="UP001150904"/>
    </source>
</evidence>
<dbReference type="GeneID" id="83176452"/>
<organism evidence="2 3">
    <name type="scientific">Penicillium cinerascens</name>
    <dbReference type="NCBI Taxonomy" id="70096"/>
    <lineage>
        <taxon>Eukaryota</taxon>
        <taxon>Fungi</taxon>
        <taxon>Dikarya</taxon>
        <taxon>Ascomycota</taxon>
        <taxon>Pezizomycotina</taxon>
        <taxon>Eurotiomycetes</taxon>
        <taxon>Eurotiomycetidae</taxon>
        <taxon>Eurotiales</taxon>
        <taxon>Aspergillaceae</taxon>
        <taxon>Penicillium</taxon>
    </lineage>
</organism>
<proteinExistence type="predicted"/>
<feature type="region of interest" description="Disordered" evidence="1">
    <location>
        <begin position="1"/>
        <end position="150"/>
    </location>
</feature>
<reference evidence="2" key="1">
    <citation type="submission" date="2022-12" db="EMBL/GenBank/DDBJ databases">
        <authorList>
            <person name="Petersen C."/>
        </authorList>
    </citation>
    <scope>NUCLEOTIDE SEQUENCE</scope>
    <source>
        <strain evidence="2">IBT 15544</strain>
    </source>
</reference>
<evidence type="ECO:0000256" key="1">
    <source>
        <dbReference type="SAM" id="MobiDB-lite"/>
    </source>
</evidence>
<dbReference type="OrthoDB" id="4334294at2759"/>
<accession>A0A9W9N9D9</accession>
<dbReference type="RefSeq" id="XP_058311495.1">
    <property type="nucleotide sequence ID" value="XM_058449151.1"/>
</dbReference>
<reference evidence="2" key="2">
    <citation type="journal article" date="2023" name="IMA Fungus">
        <title>Comparative genomic study of the Penicillium genus elucidates a diverse pangenome and 15 lateral gene transfer events.</title>
        <authorList>
            <person name="Petersen C."/>
            <person name="Sorensen T."/>
            <person name="Nielsen M.R."/>
            <person name="Sondergaard T.E."/>
            <person name="Sorensen J.L."/>
            <person name="Fitzpatrick D.A."/>
            <person name="Frisvad J.C."/>
            <person name="Nielsen K.L."/>
        </authorList>
    </citation>
    <scope>NUCLEOTIDE SEQUENCE</scope>
    <source>
        <strain evidence="2">IBT 15544</strain>
    </source>
</reference>
<feature type="compositionally biased region" description="Polar residues" evidence="1">
    <location>
        <begin position="55"/>
        <end position="66"/>
    </location>
</feature>
<dbReference type="AlphaFoldDB" id="A0A9W9N9D9"/>
<feature type="compositionally biased region" description="Basic and acidic residues" evidence="1">
    <location>
        <begin position="38"/>
        <end position="47"/>
    </location>
</feature>
<keyword evidence="3" id="KW-1185">Reference proteome</keyword>
<gene>
    <name evidence="2" type="ORF">N7498_002089</name>
</gene>
<feature type="compositionally biased region" description="Basic residues" evidence="1">
    <location>
        <begin position="109"/>
        <end position="125"/>
    </location>
</feature>
<evidence type="ECO:0000313" key="2">
    <source>
        <dbReference type="EMBL" id="KAJ5215682.1"/>
    </source>
</evidence>
<dbReference type="Proteomes" id="UP001150904">
    <property type="component" value="Unassembled WGS sequence"/>
</dbReference>
<dbReference type="EMBL" id="JAPQKR010000005">
    <property type="protein sequence ID" value="KAJ5215682.1"/>
    <property type="molecule type" value="Genomic_DNA"/>
</dbReference>
<protein>
    <submittedName>
        <fullName evidence="2">Uncharacterized protein</fullName>
    </submittedName>
</protein>
<comment type="caution">
    <text evidence="2">The sequence shown here is derived from an EMBL/GenBank/DDBJ whole genome shotgun (WGS) entry which is preliminary data.</text>
</comment>
<name>A0A9W9N9D9_9EURO</name>
<sequence length="164" mass="18371">MDYFRRLHLSSYPPRPSPLGSSQESREDRPRSYGVPAHDPRRDDKPRPTGRYDYSSPTPTSSQNYSPAARSSHPQRGQNGGIQLSPPRNQSAHQHRRHASVESKSQPQTHRRNHSQPQSGHHRPAHVAETSMDGGYHSTWHGGQAAKHQASLRVTLALAWSSLP</sequence>